<gene>
    <name evidence="4" type="ORF">PVIIG_04599</name>
</gene>
<dbReference type="Proteomes" id="UP000053562">
    <property type="component" value="Unassembled WGS sequence"/>
</dbReference>
<feature type="chain" id="PRO_5005322498" evidence="3">
    <location>
        <begin position="19"/>
        <end position="298"/>
    </location>
</feature>
<evidence type="ECO:0000256" key="2">
    <source>
        <dbReference type="SAM" id="Phobius"/>
    </source>
</evidence>
<feature type="transmembrane region" description="Helical" evidence="2">
    <location>
        <begin position="194"/>
        <end position="215"/>
    </location>
</feature>
<proteinExistence type="predicted"/>
<evidence type="ECO:0000256" key="3">
    <source>
        <dbReference type="SAM" id="SignalP"/>
    </source>
</evidence>
<feature type="region of interest" description="Disordered" evidence="1">
    <location>
        <begin position="49"/>
        <end position="69"/>
    </location>
</feature>
<dbReference type="EMBL" id="KQ234151">
    <property type="protein sequence ID" value="KMZ83034.1"/>
    <property type="molecule type" value="Genomic_DNA"/>
</dbReference>
<feature type="signal peptide" evidence="3">
    <location>
        <begin position="1"/>
        <end position="18"/>
    </location>
</feature>
<protein>
    <submittedName>
        <fullName evidence="4">Uncharacterized protein</fullName>
    </submittedName>
</protein>
<reference evidence="4 5" key="1">
    <citation type="submission" date="2011-08" db="EMBL/GenBank/DDBJ databases">
        <title>The Genome Sequence of Plasmodium vivax India VII.</title>
        <authorList>
            <consortium name="The Broad Institute Genome Sequencing Platform"/>
            <consortium name="The Broad Institute Genome Sequencing Center for Infectious Disease"/>
            <person name="Neafsey D."/>
            <person name="Carlton J."/>
            <person name="Barnwell J."/>
            <person name="Collins W."/>
            <person name="Escalante A."/>
            <person name="Mullikin J."/>
            <person name="Saul A."/>
            <person name="Guigo R."/>
            <person name="Camara F."/>
            <person name="Young S.K."/>
            <person name="Zeng Q."/>
            <person name="Gargeya S."/>
            <person name="Fitzgerald M."/>
            <person name="Haas B."/>
            <person name="Abouelleil A."/>
            <person name="Alvarado L."/>
            <person name="Arachchi H.M."/>
            <person name="Berlin A."/>
            <person name="Brown A."/>
            <person name="Chapman S.B."/>
            <person name="Chen Z."/>
            <person name="Dunbar C."/>
            <person name="Freedman E."/>
            <person name="Gearin G."/>
            <person name="Gellesch M."/>
            <person name="Goldberg J."/>
            <person name="Griggs A."/>
            <person name="Gujja S."/>
            <person name="Heiman D."/>
            <person name="Howarth C."/>
            <person name="Larson L."/>
            <person name="Lui A."/>
            <person name="MacDonald P.J.P."/>
            <person name="Montmayeur A."/>
            <person name="Murphy C."/>
            <person name="Neiman D."/>
            <person name="Pearson M."/>
            <person name="Priest M."/>
            <person name="Roberts A."/>
            <person name="Saif S."/>
            <person name="Shea T."/>
            <person name="Shenoy N."/>
            <person name="Sisk P."/>
            <person name="Stolte C."/>
            <person name="Sykes S."/>
            <person name="Wortman J."/>
            <person name="Nusbaum C."/>
            <person name="Birren B."/>
        </authorList>
    </citation>
    <scope>NUCLEOTIDE SEQUENCE [LARGE SCALE GENOMIC DNA]</scope>
    <source>
        <strain evidence="4 5">India VII</strain>
    </source>
</reference>
<keyword evidence="2" id="KW-0472">Membrane</keyword>
<accession>A0A0J9SJ75</accession>
<dbReference type="OrthoDB" id="387265at2759"/>
<keyword evidence="3" id="KW-0732">Signal</keyword>
<evidence type="ECO:0000313" key="4">
    <source>
        <dbReference type="EMBL" id="KMZ83034.1"/>
    </source>
</evidence>
<name>A0A0J9SJ75_PLAVI</name>
<keyword evidence="2" id="KW-1133">Transmembrane helix</keyword>
<evidence type="ECO:0000256" key="1">
    <source>
        <dbReference type="SAM" id="MobiDB-lite"/>
    </source>
</evidence>
<feature type="compositionally biased region" description="Low complexity" evidence="1">
    <location>
        <begin position="59"/>
        <end position="69"/>
    </location>
</feature>
<organism evidence="4 5">
    <name type="scientific">Plasmodium vivax India VII</name>
    <dbReference type="NCBI Taxonomy" id="1077284"/>
    <lineage>
        <taxon>Eukaryota</taxon>
        <taxon>Sar</taxon>
        <taxon>Alveolata</taxon>
        <taxon>Apicomplexa</taxon>
        <taxon>Aconoidasida</taxon>
        <taxon>Haemosporida</taxon>
        <taxon>Plasmodiidae</taxon>
        <taxon>Plasmodium</taxon>
        <taxon>Plasmodium (Plasmodium)</taxon>
    </lineage>
</organism>
<sequence>MMTPSYIQLFLFTFFVCAWQTPDRCTVDESAVKATSSQRCGRMLSEYASSDDGRDFSDDTSSTVTSNDTDSIISDFNEEDEGYLQNYLTSRINRERGERSRREFYDYIGSLDSLDSVGSRRKVLKKVLSHLKKQESFDYDALKDYIDANLEGEQREKMKMLVDELKKYKIKYLHMKSRFKSNMKKFRKKMKKQIMFMILLVPSITSLLVLLWMIISMTMCGPAALACAPALASTVTPGVVGAAAGAAAGAAGAASAAAAISAPAVACGALADVVVSRGVVCCGNICRMIYAPFPLAFL</sequence>
<evidence type="ECO:0000313" key="5">
    <source>
        <dbReference type="Proteomes" id="UP000053562"/>
    </source>
</evidence>
<keyword evidence="2" id="KW-0812">Transmembrane</keyword>
<dbReference type="AlphaFoldDB" id="A0A0J9SJ75"/>